<evidence type="ECO:0000256" key="1">
    <source>
        <dbReference type="ARBA" id="ARBA00010996"/>
    </source>
</evidence>
<keyword evidence="4" id="KW-1015">Disulfide bond</keyword>
<evidence type="ECO:0000313" key="7">
    <source>
        <dbReference type="Proteomes" id="UP000028702"/>
    </source>
</evidence>
<feature type="binding site" evidence="3">
    <location>
        <position position="82"/>
    </location>
    <ligand>
        <name>Cu cation</name>
        <dbReference type="ChEBI" id="CHEBI:23378"/>
    </ligand>
</feature>
<evidence type="ECO:0000256" key="2">
    <source>
        <dbReference type="ARBA" id="ARBA00023008"/>
    </source>
</evidence>
<dbReference type="GO" id="GO:0046872">
    <property type="term" value="F:metal ion binding"/>
    <property type="evidence" value="ECO:0007669"/>
    <property type="project" value="UniProtKB-KW"/>
</dbReference>
<protein>
    <submittedName>
        <fullName evidence="6">Classical-complement-pathway C3/C5 convertase</fullName>
    </submittedName>
</protein>
<gene>
    <name evidence="6" type="ORF">M2A_0358</name>
</gene>
<sequence>MSGSQKTLLIVLAVVAAVLVGLSLSTLLPSAENGVSTQAQNRALIGGPFELTDHQGNRVTEKDYAGQYKLIYFGFTYCPDVCPTELQTMSAALEEMGENAEKVQPLLITIDPERDTPEALAQYVGHFHSRLVGLTGTPEEIAAAAKAYRVYYAKVEDENSSAEYTMDHSSVIYFMGPDGGFLTHFGPGTAPSAMAQRMNKLIEEEDGEAS</sequence>
<reference evidence="6 7" key="1">
    <citation type="submission" date="2014-07" db="EMBL/GenBank/DDBJ databases">
        <title>Tepidicaulis marinum gen. nov., sp. nov., a novel marine bacterium denitrifying nitrate to nitrous oxide strictly under microaerobic conditions.</title>
        <authorList>
            <person name="Takeuchi M."/>
            <person name="Yamagishi T."/>
            <person name="Kamagata Y."/>
            <person name="Oshima K."/>
            <person name="Hattori M."/>
            <person name="Katayama T."/>
            <person name="Hanada S."/>
            <person name="Tamaki H."/>
            <person name="Marumo K."/>
            <person name="Maeda H."/>
            <person name="Nedachi M."/>
            <person name="Iwasaki W."/>
            <person name="Suwa Y."/>
            <person name="Sakata S."/>
        </authorList>
    </citation>
    <scope>NUCLEOTIDE SEQUENCE [LARGE SCALE GENOMIC DNA]</scope>
    <source>
        <strain evidence="6 7">MA2</strain>
    </source>
</reference>
<dbReference type="Pfam" id="PF02630">
    <property type="entry name" value="SCO1-SenC"/>
    <property type="match status" value="1"/>
</dbReference>
<dbReference type="SUPFAM" id="SSF52833">
    <property type="entry name" value="Thioredoxin-like"/>
    <property type="match status" value="1"/>
</dbReference>
<dbReference type="InterPro" id="IPR036249">
    <property type="entry name" value="Thioredoxin-like_sf"/>
</dbReference>
<dbReference type="STRING" id="1333998.M2A_0358"/>
<proteinExistence type="inferred from homology"/>
<dbReference type="eggNOG" id="COG1999">
    <property type="taxonomic scope" value="Bacteria"/>
</dbReference>
<feature type="domain" description="Thioredoxin" evidence="5">
    <location>
        <begin position="22"/>
        <end position="203"/>
    </location>
</feature>
<evidence type="ECO:0000259" key="5">
    <source>
        <dbReference type="PROSITE" id="PS51352"/>
    </source>
</evidence>
<organism evidence="6 7">
    <name type="scientific">Tepidicaulis marinus</name>
    <dbReference type="NCBI Taxonomy" id="1333998"/>
    <lineage>
        <taxon>Bacteria</taxon>
        <taxon>Pseudomonadati</taxon>
        <taxon>Pseudomonadota</taxon>
        <taxon>Alphaproteobacteria</taxon>
        <taxon>Hyphomicrobiales</taxon>
        <taxon>Parvibaculaceae</taxon>
        <taxon>Tepidicaulis</taxon>
    </lineage>
</organism>
<dbReference type="InterPro" id="IPR013766">
    <property type="entry name" value="Thioredoxin_domain"/>
</dbReference>
<accession>A0A081B741</accession>
<evidence type="ECO:0000313" key="6">
    <source>
        <dbReference type="EMBL" id="GAK43859.1"/>
    </source>
</evidence>
<dbReference type="PANTHER" id="PTHR12151">
    <property type="entry name" value="ELECTRON TRANSPORT PROTIN SCO1/SENC FAMILY MEMBER"/>
    <property type="match status" value="1"/>
</dbReference>
<comment type="caution">
    <text evidence="6">The sequence shown here is derived from an EMBL/GenBank/DDBJ whole genome shotgun (WGS) entry which is preliminary data.</text>
</comment>
<dbReference type="CDD" id="cd02968">
    <property type="entry name" value="SCO"/>
    <property type="match status" value="1"/>
</dbReference>
<feature type="disulfide bond" description="Redox-active" evidence="4">
    <location>
        <begin position="78"/>
        <end position="82"/>
    </location>
</feature>
<evidence type="ECO:0000256" key="4">
    <source>
        <dbReference type="PIRSR" id="PIRSR603782-2"/>
    </source>
</evidence>
<dbReference type="PANTHER" id="PTHR12151:SF25">
    <property type="entry name" value="LINALOOL DEHYDRATASE_ISOMERASE DOMAIN-CONTAINING PROTEIN"/>
    <property type="match status" value="1"/>
</dbReference>
<dbReference type="Proteomes" id="UP000028702">
    <property type="component" value="Unassembled WGS sequence"/>
</dbReference>
<dbReference type="AlphaFoldDB" id="A0A081B741"/>
<name>A0A081B741_9HYPH</name>
<dbReference type="EMBL" id="BBIO01000001">
    <property type="protein sequence ID" value="GAK43859.1"/>
    <property type="molecule type" value="Genomic_DNA"/>
</dbReference>
<comment type="similarity">
    <text evidence="1">Belongs to the SCO1/2 family.</text>
</comment>
<keyword evidence="3" id="KW-0479">Metal-binding</keyword>
<feature type="binding site" evidence="3">
    <location>
        <position position="168"/>
    </location>
    <ligand>
        <name>Cu cation</name>
        <dbReference type="ChEBI" id="CHEBI:23378"/>
    </ligand>
</feature>
<evidence type="ECO:0000256" key="3">
    <source>
        <dbReference type="PIRSR" id="PIRSR603782-1"/>
    </source>
</evidence>
<feature type="binding site" evidence="3">
    <location>
        <position position="78"/>
    </location>
    <ligand>
        <name>Cu cation</name>
        <dbReference type="ChEBI" id="CHEBI:23378"/>
    </ligand>
</feature>
<dbReference type="FunFam" id="3.40.30.10:FF:000013">
    <property type="entry name" value="Blast:Protein SCO1 homolog, mitochondrial"/>
    <property type="match status" value="1"/>
</dbReference>
<dbReference type="RefSeq" id="WP_045442087.1">
    <property type="nucleotide sequence ID" value="NZ_BBIO01000001.1"/>
</dbReference>
<dbReference type="PROSITE" id="PS51352">
    <property type="entry name" value="THIOREDOXIN_2"/>
    <property type="match status" value="1"/>
</dbReference>
<keyword evidence="2 3" id="KW-0186">Copper</keyword>
<dbReference type="InterPro" id="IPR003782">
    <property type="entry name" value="SCO1/SenC"/>
</dbReference>
<keyword evidence="7" id="KW-1185">Reference proteome</keyword>
<dbReference type="Gene3D" id="3.40.30.10">
    <property type="entry name" value="Glutaredoxin"/>
    <property type="match status" value="1"/>
</dbReference>